<dbReference type="AlphaFoldDB" id="A0A0N5AA12"/>
<feature type="repeat" description="ANK" evidence="3">
    <location>
        <begin position="303"/>
        <end position="335"/>
    </location>
</feature>
<dbReference type="PANTHER" id="PTHR24198:SF165">
    <property type="entry name" value="ANKYRIN REPEAT-CONTAINING PROTEIN-RELATED"/>
    <property type="match status" value="1"/>
</dbReference>
<accession>A0A0N5AA12</accession>
<keyword evidence="5" id="KW-1185">Reference proteome</keyword>
<dbReference type="STRING" id="451379.A0A0N5AA12"/>
<proteinExistence type="predicted"/>
<dbReference type="SUPFAM" id="SSF48403">
    <property type="entry name" value="Ankyrin repeat"/>
    <property type="match status" value="2"/>
</dbReference>
<dbReference type="Pfam" id="PF12796">
    <property type="entry name" value="Ank_2"/>
    <property type="match status" value="3"/>
</dbReference>
<feature type="region of interest" description="Disordered" evidence="4">
    <location>
        <begin position="790"/>
        <end position="824"/>
    </location>
</feature>
<dbReference type="WBParaSite" id="SMUV_0000097401-mRNA-1">
    <property type="protein sequence ID" value="SMUV_0000097401-mRNA-1"/>
    <property type="gene ID" value="SMUV_0000097401"/>
</dbReference>
<evidence type="ECO:0000313" key="6">
    <source>
        <dbReference type="WBParaSite" id="SMUV_0000097401-mRNA-1"/>
    </source>
</evidence>
<keyword evidence="2 3" id="KW-0040">ANK repeat</keyword>
<organism evidence="5 6">
    <name type="scientific">Syphacia muris</name>
    <dbReference type="NCBI Taxonomy" id="451379"/>
    <lineage>
        <taxon>Eukaryota</taxon>
        <taxon>Metazoa</taxon>
        <taxon>Ecdysozoa</taxon>
        <taxon>Nematoda</taxon>
        <taxon>Chromadorea</taxon>
        <taxon>Rhabditida</taxon>
        <taxon>Spirurina</taxon>
        <taxon>Oxyuridomorpha</taxon>
        <taxon>Oxyuroidea</taxon>
        <taxon>Oxyuridae</taxon>
        <taxon>Syphacia</taxon>
    </lineage>
</organism>
<feature type="region of interest" description="Disordered" evidence="4">
    <location>
        <begin position="571"/>
        <end position="611"/>
    </location>
</feature>
<evidence type="ECO:0000256" key="3">
    <source>
        <dbReference type="PROSITE-ProRule" id="PRU00023"/>
    </source>
</evidence>
<evidence type="ECO:0000256" key="4">
    <source>
        <dbReference type="SAM" id="MobiDB-lite"/>
    </source>
</evidence>
<feature type="compositionally biased region" description="Polar residues" evidence="4">
    <location>
        <begin position="701"/>
        <end position="710"/>
    </location>
</feature>
<feature type="compositionally biased region" description="Polar residues" evidence="4">
    <location>
        <begin position="673"/>
        <end position="692"/>
    </location>
</feature>
<name>A0A0N5AA12_9BILA</name>
<reference evidence="6" key="1">
    <citation type="submission" date="2017-02" db="UniProtKB">
        <authorList>
            <consortium name="WormBaseParasite"/>
        </authorList>
    </citation>
    <scope>IDENTIFICATION</scope>
</reference>
<feature type="region of interest" description="Disordered" evidence="4">
    <location>
        <begin position="651"/>
        <end position="710"/>
    </location>
</feature>
<feature type="repeat" description="ANK" evidence="3">
    <location>
        <begin position="174"/>
        <end position="206"/>
    </location>
</feature>
<feature type="repeat" description="ANK" evidence="3">
    <location>
        <begin position="135"/>
        <end position="173"/>
    </location>
</feature>
<protein>
    <submittedName>
        <fullName evidence="6">ANK_REP_REGION domain-containing protein</fullName>
    </submittedName>
</protein>
<evidence type="ECO:0000256" key="1">
    <source>
        <dbReference type="ARBA" id="ARBA00022737"/>
    </source>
</evidence>
<dbReference type="PROSITE" id="PS50088">
    <property type="entry name" value="ANK_REPEAT"/>
    <property type="match status" value="7"/>
</dbReference>
<evidence type="ECO:0000313" key="5">
    <source>
        <dbReference type="Proteomes" id="UP000046393"/>
    </source>
</evidence>
<dbReference type="PANTHER" id="PTHR24198">
    <property type="entry name" value="ANKYRIN REPEAT AND PROTEIN KINASE DOMAIN-CONTAINING PROTEIN"/>
    <property type="match status" value="1"/>
</dbReference>
<dbReference type="Proteomes" id="UP000046393">
    <property type="component" value="Unplaced"/>
</dbReference>
<dbReference type="Gene3D" id="1.25.40.20">
    <property type="entry name" value="Ankyrin repeat-containing domain"/>
    <property type="match status" value="4"/>
</dbReference>
<dbReference type="SMART" id="SM00248">
    <property type="entry name" value="ANK"/>
    <property type="match status" value="11"/>
</dbReference>
<sequence>MLILDLIQALDNGDMKKVAQLLDSDSIDVSMRDGDDRVALHYAAEVADRETFHRIYNSDPSLIDCEDVNGHTPFLIATMSGNVEVMEDLAENGANVNHCDKNKHFAVHWAVVCGQLDALKLLLRLNANLNAIDSQGAQPLHYATVGEDVAPETCETILNVLLKNGANINSIDFDGRTPLLWATCNGNIKAMTALLQAGANLNVTDRNQLSLLHCATSQGHEDALLLLIEASEPAVIDSTDRNGDTPLFYAVSLGHLQCAKILLIHGANPNYQAYYNFLHNKPVKLHLYYFEAFMQRIAKMDNRLKTPSHCAAAKGQLQMLKLLKHYGVNFEIQNRRGDIPLHEAIQSNTKKKLETIKQLLEPLTPMNLLDVVEWLLLNQPTTVNAVNHSGRSALHLAAASGNMEIVTLLCSRNAEIDALMLSNGKLLTPLDVAEMRKHEDVAEYLRTNYNANRGCNLSDENRLEWITYLEKQISKAKKQNSRRMIIKVEYSQGNNTSKLIQRRHSLEDVIQQTNDVQERPYTVPSVKAKNKENQCAIKYDNSKRSRATSTTDLCQKINENDKTFNEITQKTSNITKDDGENNINTTENEETSRNNPETEDEKQTEDKSITEEIIENKPLCAESMRLNSSADRSCETVDVLRKEVEIETENLASAVKPPTPCLKSSVEEDTAKNGPTGSKTSEGFLVATSSRNGKGHKNKNRSTSVKHSTESYSFNYEKKKLTTATSKYGKSQETKTSSKYKSRANQTKQNDECQINMKSAENKFFYGNPNTLFSIHYNCSSNCLSLLDYSSPESSDNERKEYRKRSPQPRQLSRTSTSQHQSSMFDRIIEKNSRIKLTGSKKLQAQEEAIFQELTNLKKAQIQYGKQAERTVVRTLIKRFCKKYDMEPSQFTCNTYNDWEKLLNGKRMYGFDI</sequence>
<dbReference type="PROSITE" id="PS50297">
    <property type="entry name" value="ANK_REP_REGION"/>
    <property type="match status" value="6"/>
</dbReference>
<feature type="compositionally biased region" description="Polar residues" evidence="4">
    <location>
        <begin position="808"/>
        <end position="824"/>
    </location>
</feature>
<feature type="repeat" description="ANK" evidence="3">
    <location>
        <begin position="102"/>
        <end position="134"/>
    </location>
</feature>
<evidence type="ECO:0000256" key="2">
    <source>
        <dbReference type="ARBA" id="ARBA00023043"/>
    </source>
</evidence>
<dbReference type="InterPro" id="IPR002110">
    <property type="entry name" value="Ankyrin_rpt"/>
</dbReference>
<dbReference type="InterPro" id="IPR036770">
    <property type="entry name" value="Ankyrin_rpt-contain_sf"/>
</dbReference>
<feature type="repeat" description="ANK" evidence="3">
    <location>
        <begin position="69"/>
        <end position="101"/>
    </location>
</feature>
<feature type="repeat" description="ANK" evidence="3">
    <location>
        <begin position="242"/>
        <end position="274"/>
    </location>
</feature>
<feature type="repeat" description="ANK" evidence="3">
    <location>
        <begin position="389"/>
        <end position="418"/>
    </location>
</feature>
<keyword evidence="1" id="KW-0677">Repeat</keyword>
<feature type="region of interest" description="Disordered" evidence="4">
    <location>
        <begin position="724"/>
        <end position="753"/>
    </location>
</feature>